<keyword evidence="1" id="KW-0051">Antiviral defense</keyword>
<dbReference type="CDD" id="cd05400">
    <property type="entry name" value="NT_2-5OAS_ClassI-CCAase"/>
    <property type="match status" value="1"/>
</dbReference>
<dbReference type="KEGG" id="rsp:RSP_7322"/>
<dbReference type="Proteomes" id="UP000002703">
    <property type="component" value="Plasmid D"/>
</dbReference>
<sequence length="413" mass="46191">MPLDNTSPALDALLLGTVLELELSDRDRRVLRKRYDLIKPHLERQGSALAPYLNNALVYAQGSRAIGATIVHGADDDRFDLDGILEFPTPMGWGPAKVLDELYTSLEGFPDSTGIQRCTRCIQLKFAFMHLDLTPMDPASAPRVDRVGDIYHSPDKGEDLRVAANPYGFASWFRGRVAQPTVIFRDQVAKARTALGIRDRIALGSMIIKADTQVDDLPDEVDPIRDAPQVIALKLMKRYLNLRYANRKERRPPSVYLSKLAAMVPVNSTGLCSQLEDYANLVEQRMAYCLATGSRPEERNPALWEENFNDRWPKQVCEMQLLQNDMRHLRHELAKARISEAPEIRRIFSRLFGERATVASFKAYTDQLSSTAGKTRVEQGRGYIAAPAILPAAAALKVSAAPAHHFHCGVQDK</sequence>
<dbReference type="GO" id="GO:0016779">
    <property type="term" value="F:nucleotidyltransferase activity"/>
    <property type="evidence" value="ECO:0007669"/>
    <property type="project" value="InterPro"/>
</dbReference>
<evidence type="ECO:0008006" key="4">
    <source>
        <dbReference type="Google" id="ProtNLM"/>
    </source>
</evidence>
<name>Q3IUU5_CERS4</name>
<protein>
    <recommendedName>
        <fullName evidence="4">Nucleotidyltransferase</fullName>
    </recommendedName>
</protein>
<accession>Q3IUU5</accession>
<dbReference type="GeneID" id="3711915"/>
<proteinExistence type="predicted"/>
<organism evidence="2 3">
    <name type="scientific">Cereibacter sphaeroides (strain ATCC 17023 / DSM 158 / JCM 6121 / CCUG 31486 / LMG 2827 / NBRC 12203 / NCIMB 8253 / ATH 2.4.1.)</name>
    <name type="common">Rhodobacter sphaeroides</name>
    <dbReference type="NCBI Taxonomy" id="272943"/>
    <lineage>
        <taxon>Bacteria</taxon>
        <taxon>Pseudomonadati</taxon>
        <taxon>Pseudomonadota</taxon>
        <taxon>Alphaproteobacteria</taxon>
        <taxon>Rhodobacterales</taxon>
        <taxon>Paracoccaceae</taxon>
        <taxon>Cereibacter</taxon>
    </lineage>
</organism>
<dbReference type="EMBL" id="CP000147">
    <property type="protein sequence ID" value="ABA81689.1"/>
    <property type="molecule type" value="Genomic_DNA"/>
</dbReference>
<dbReference type="GO" id="GO:0051607">
    <property type="term" value="P:defense response to virus"/>
    <property type="evidence" value="ECO:0007669"/>
    <property type="project" value="UniProtKB-KW"/>
</dbReference>
<evidence type="ECO:0000313" key="3">
    <source>
        <dbReference type="Proteomes" id="UP000002703"/>
    </source>
</evidence>
<dbReference type="OrthoDB" id="1118920at2"/>
<dbReference type="EnsemblBacteria" id="ABA81689">
    <property type="protein sequence ID" value="ABA81689"/>
    <property type="gene ID" value="RSP_7322"/>
</dbReference>
<evidence type="ECO:0000256" key="1">
    <source>
        <dbReference type="ARBA" id="ARBA00023118"/>
    </source>
</evidence>
<gene>
    <name evidence="2" type="ORF">RSP_7322</name>
</gene>
<keyword evidence="3" id="KW-1185">Reference proteome</keyword>
<dbReference type="AlphaFoldDB" id="Q3IUU5"/>
<evidence type="ECO:0000313" key="2">
    <source>
        <dbReference type="EMBL" id="ABA81689.1"/>
    </source>
</evidence>
<dbReference type="PhylomeDB" id="Q3IUU5"/>
<dbReference type="PATRIC" id="fig|272943.9.peg.285"/>
<reference evidence="3" key="1">
    <citation type="submission" date="2005-09" db="EMBL/GenBank/DDBJ databases">
        <title>Complete sequence of plasmid D of Rhodobacter sphaeroides 2.4.1.</title>
        <authorList>
            <person name="Copeland A."/>
            <person name="Lucas S."/>
            <person name="Lapidus A."/>
            <person name="Barry K."/>
            <person name="Detter J.C."/>
            <person name="Glavina T."/>
            <person name="Hammon N."/>
            <person name="Israni S."/>
            <person name="Pitluck S."/>
            <person name="Richardson P."/>
            <person name="Mackenzie C."/>
            <person name="Choudhary M."/>
            <person name="Larimer F."/>
            <person name="Hauser L.J."/>
            <person name="Land M."/>
            <person name="Donohue T.J."/>
            <person name="Kaplan S."/>
        </authorList>
    </citation>
    <scope>NUCLEOTIDE SEQUENCE [LARGE SCALE GENOMIC DNA]</scope>
    <source>
        <strain evidence="3">ATCC 17023 / DSM 158 / JCM 6121 / CCUG 31486 / LMG 2827 / NBRC 12203 / NCIMB 8253 / ATH 2.4.1.</strain>
        <plasmid evidence="3">pRS241d</plasmid>
    </source>
</reference>
<geneLocation type="plasmid" evidence="3">
    <name>pRS241d</name>
</geneLocation>
<dbReference type="RefSeq" id="WP_011331495.1">
    <property type="nucleotide sequence ID" value="NC_007490.2"/>
</dbReference>
<keyword evidence="2" id="KW-0614">Plasmid</keyword>
<dbReference type="InterPro" id="IPR006116">
    <property type="entry name" value="NT_2-5OAS_ClassI-CCAase"/>
</dbReference>